<evidence type="ECO:0000256" key="4">
    <source>
        <dbReference type="ARBA" id="ARBA00022833"/>
    </source>
</evidence>
<dbReference type="Gene3D" id="3.60.15.10">
    <property type="entry name" value="Ribonuclease Z/Hydroxyacylglutathione hydrolase-like"/>
    <property type="match status" value="1"/>
</dbReference>
<keyword evidence="4" id="KW-0862">Zinc</keyword>
<organism evidence="6 7">
    <name type="scientific">Sphingomonas guangdongensis</name>
    <dbReference type="NCBI Taxonomy" id="1141890"/>
    <lineage>
        <taxon>Bacteria</taxon>
        <taxon>Pseudomonadati</taxon>
        <taxon>Pseudomonadota</taxon>
        <taxon>Alphaproteobacteria</taxon>
        <taxon>Sphingomonadales</taxon>
        <taxon>Sphingomonadaceae</taxon>
        <taxon>Sphingomonas</taxon>
    </lineage>
</organism>
<dbReference type="GO" id="GO:0046872">
    <property type="term" value="F:metal ion binding"/>
    <property type="evidence" value="ECO:0007669"/>
    <property type="project" value="UniProtKB-KW"/>
</dbReference>
<dbReference type="Proteomes" id="UP000219494">
    <property type="component" value="Unassembled WGS sequence"/>
</dbReference>
<dbReference type="RefSeq" id="WP_097062828.1">
    <property type="nucleotide sequence ID" value="NZ_OBMI01000001.1"/>
</dbReference>
<keyword evidence="7" id="KW-1185">Reference proteome</keyword>
<dbReference type="PANTHER" id="PTHR46233">
    <property type="entry name" value="HYDROXYACYLGLUTATHIONE HYDROLASE GLOC"/>
    <property type="match status" value="1"/>
</dbReference>
<evidence type="ECO:0000313" key="7">
    <source>
        <dbReference type="Proteomes" id="UP000219494"/>
    </source>
</evidence>
<keyword evidence="2" id="KW-0479">Metal-binding</keyword>
<gene>
    <name evidence="6" type="ORF">SAMN06297144_1004</name>
</gene>
<proteinExistence type="predicted"/>
<dbReference type="GO" id="GO:0016787">
    <property type="term" value="F:hydrolase activity"/>
    <property type="evidence" value="ECO:0007669"/>
    <property type="project" value="UniProtKB-KW"/>
</dbReference>
<evidence type="ECO:0000259" key="5">
    <source>
        <dbReference type="SMART" id="SM00849"/>
    </source>
</evidence>
<accession>A0A285QFM9</accession>
<feature type="domain" description="Metallo-beta-lactamase" evidence="5">
    <location>
        <begin position="17"/>
        <end position="196"/>
    </location>
</feature>
<dbReference type="EMBL" id="OBMI01000001">
    <property type="protein sequence ID" value="SOB80328.1"/>
    <property type="molecule type" value="Genomic_DNA"/>
</dbReference>
<dbReference type="SMART" id="SM00849">
    <property type="entry name" value="Lactamase_B"/>
    <property type="match status" value="1"/>
</dbReference>
<reference evidence="6 7" key="1">
    <citation type="submission" date="2017-07" db="EMBL/GenBank/DDBJ databases">
        <authorList>
            <person name="Sun Z.S."/>
            <person name="Albrecht U."/>
            <person name="Echele G."/>
            <person name="Lee C.C."/>
        </authorList>
    </citation>
    <scope>NUCLEOTIDE SEQUENCE [LARGE SCALE GENOMIC DNA]</scope>
    <source>
        <strain evidence="6 7">CGMCC 1.12672</strain>
    </source>
</reference>
<evidence type="ECO:0000256" key="2">
    <source>
        <dbReference type="ARBA" id="ARBA00022723"/>
    </source>
</evidence>
<evidence type="ECO:0000313" key="6">
    <source>
        <dbReference type="EMBL" id="SOB80328.1"/>
    </source>
</evidence>
<dbReference type="Pfam" id="PF00753">
    <property type="entry name" value="Lactamase_B"/>
    <property type="match status" value="1"/>
</dbReference>
<keyword evidence="3" id="KW-0378">Hydrolase</keyword>
<dbReference type="OrthoDB" id="9802991at2"/>
<evidence type="ECO:0000256" key="1">
    <source>
        <dbReference type="ARBA" id="ARBA00001947"/>
    </source>
</evidence>
<name>A0A285QFM9_9SPHN</name>
<comment type="cofactor">
    <cofactor evidence="1">
        <name>Zn(2+)</name>
        <dbReference type="ChEBI" id="CHEBI:29105"/>
    </cofactor>
</comment>
<dbReference type="InterPro" id="IPR001279">
    <property type="entry name" value="Metallo-B-lactamas"/>
</dbReference>
<dbReference type="InterPro" id="IPR051453">
    <property type="entry name" value="MBL_Glyoxalase_II"/>
</dbReference>
<sequence length="220" mass="23608">MTQPPLRATIIPVTSLQQNCTLFWCTATMKAAVVDPGGDLPRIKAAIAEAGVSVEKILLTHAHADHCAEAGVLAKEVGVPIEGPHEADRYWLARLENDCRQWGLRGEAFEPTRWLDDGDTVSVGDLTLDVYLTPGHTPGHVVFHHPPSRLAIVGDVLFQGSVGRTDFPLSDSNALVTSVVTKLWPMGDETVFLPGHGPASTIGHERQSNPFVGDAVLAGR</sequence>
<evidence type="ECO:0000256" key="3">
    <source>
        <dbReference type="ARBA" id="ARBA00022801"/>
    </source>
</evidence>
<dbReference type="CDD" id="cd07737">
    <property type="entry name" value="YcbL-like_MBL-fold"/>
    <property type="match status" value="1"/>
</dbReference>
<dbReference type="SUPFAM" id="SSF56281">
    <property type="entry name" value="Metallo-hydrolase/oxidoreductase"/>
    <property type="match status" value="1"/>
</dbReference>
<dbReference type="AlphaFoldDB" id="A0A285QFM9"/>
<dbReference type="InterPro" id="IPR036866">
    <property type="entry name" value="RibonucZ/Hydroxyglut_hydro"/>
</dbReference>
<dbReference type="PANTHER" id="PTHR46233:SF3">
    <property type="entry name" value="HYDROXYACYLGLUTATHIONE HYDROLASE GLOC"/>
    <property type="match status" value="1"/>
</dbReference>
<protein>
    <submittedName>
        <fullName evidence="6">Glyoxylase, beta-lactamase superfamily II</fullName>
    </submittedName>
</protein>